<sequence>MAETERQIQRDKIQLAGGVEAAGFADQQVGGQAWVSWNGPGEGLVVKQWASQLAVLSHDSVGGFVSHCGWNSILEAISAGIPMVAWLLYAEQKFNKTMLVEELKMALPMNESQAGYVSAEEVEKRVREIVDSDEGNKIREWVLAKRDEALAAMSDDGSSRVALDKFFESWKT</sequence>
<dbReference type="OrthoDB" id="5835829at2759"/>
<dbReference type="PANTHER" id="PTHR48046">
    <property type="entry name" value="UDP-GLYCOSYLTRANSFERASE 72E1"/>
    <property type="match status" value="1"/>
</dbReference>
<evidence type="ECO:0000256" key="1">
    <source>
        <dbReference type="ARBA" id="ARBA00022676"/>
    </source>
</evidence>
<dbReference type="PANTHER" id="PTHR48046:SF1">
    <property type="entry name" value="GLYCOSYLTRANSFERASE-RELATED"/>
    <property type="match status" value="1"/>
</dbReference>
<keyword evidence="2 3" id="KW-0808">Transferase</keyword>
<dbReference type="SUPFAM" id="SSF53756">
    <property type="entry name" value="UDP-Glycosyltransferase/glycogen phosphorylase"/>
    <property type="match status" value="1"/>
</dbReference>
<dbReference type="Gene3D" id="3.40.50.2000">
    <property type="entry name" value="Glycogen Phosphorylase B"/>
    <property type="match status" value="1"/>
</dbReference>
<dbReference type="InterPro" id="IPR002213">
    <property type="entry name" value="UDP_glucos_trans"/>
</dbReference>
<dbReference type="AlphaFoldDB" id="A0A6A1WLX7"/>
<proteinExistence type="predicted"/>
<dbReference type="EMBL" id="RXIC02000019">
    <property type="protein sequence ID" value="KAB1226325.1"/>
    <property type="molecule type" value="Genomic_DNA"/>
</dbReference>
<dbReference type="FunFam" id="3.40.50.2000:FF:000431">
    <property type="entry name" value="UDP-glycosyltransferase 90A1"/>
    <property type="match status" value="1"/>
</dbReference>
<evidence type="ECO:0000256" key="2">
    <source>
        <dbReference type="ARBA" id="ARBA00022679"/>
    </source>
</evidence>
<dbReference type="GO" id="GO:0008194">
    <property type="term" value="F:UDP-glycosyltransferase activity"/>
    <property type="evidence" value="ECO:0007669"/>
    <property type="project" value="InterPro"/>
</dbReference>
<keyword evidence="4" id="KW-1185">Reference proteome</keyword>
<keyword evidence="1" id="KW-0328">Glycosyltransferase</keyword>
<evidence type="ECO:0000313" key="4">
    <source>
        <dbReference type="Proteomes" id="UP000516437"/>
    </source>
</evidence>
<dbReference type="CDD" id="cd03784">
    <property type="entry name" value="GT1_Gtf-like"/>
    <property type="match status" value="1"/>
</dbReference>
<comment type="caution">
    <text evidence="3">The sequence shown here is derived from an EMBL/GenBank/DDBJ whole genome shotgun (WGS) entry which is preliminary data.</text>
</comment>
<dbReference type="Proteomes" id="UP000516437">
    <property type="component" value="Chromosome 1"/>
</dbReference>
<gene>
    <name evidence="3" type="ORF">CJ030_MR1G020558</name>
</gene>
<accession>A0A6A1WLX7</accession>
<evidence type="ECO:0000313" key="3">
    <source>
        <dbReference type="EMBL" id="KAB1226325.1"/>
    </source>
</evidence>
<protein>
    <submittedName>
        <fullName evidence="3">Isoflavone 7-O-glucosyltransferase 1</fullName>
    </submittedName>
</protein>
<dbReference type="Pfam" id="PF00201">
    <property type="entry name" value="UDPGT"/>
    <property type="match status" value="1"/>
</dbReference>
<reference evidence="3 4" key="1">
    <citation type="journal article" date="2019" name="Plant Biotechnol. J.">
        <title>The red bayberry genome and genetic basis of sex determination.</title>
        <authorList>
            <person name="Jia H.M."/>
            <person name="Jia H.J."/>
            <person name="Cai Q.L."/>
            <person name="Wang Y."/>
            <person name="Zhao H.B."/>
            <person name="Yang W.F."/>
            <person name="Wang G.Y."/>
            <person name="Li Y.H."/>
            <person name="Zhan D.L."/>
            <person name="Shen Y.T."/>
            <person name="Niu Q.F."/>
            <person name="Chang L."/>
            <person name="Qiu J."/>
            <person name="Zhao L."/>
            <person name="Xie H.B."/>
            <person name="Fu W.Y."/>
            <person name="Jin J."/>
            <person name="Li X.W."/>
            <person name="Jiao Y."/>
            <person name="Zhou C.C."/>
            <person name="Tu T."/>
            <person name="Chai C.Y."/>
            <person name="Gao J.L."/>
            <person name="Fan L.J."/>
            <person name="van de Weg E."/>
            <person name="Wang J.Y."/>
            <person name="Gao Z.S."/>
        </authorList>
    </citation>
    <scope>NUCLEOTIDE SEQUENCE [LARGE SCALE GENOMIC DNA]</scope>
    <source>
        <tissue evidence="3">Leaves</tissue>
    </source>
</reference>
<organism evidence="3 4">
    <name type="scientific">Morella rubra</name>
    <name type="common">Chinese bayberry</name>
    <dbReference type="NCBI Taxonomy" id="262757"/>
    <lineage>
        <taxon>Eukaryota</taxon>
        <taxon>Viridiplantae</taxon>
        <taxon>Streptophyta</taxon>
        <taxon>Embryophyta</taxon>
        <taxon>Tracheophyta</taxon>
        <taxon>Spermatophyta</taxon>
        <taxon>Magnoliopsida</taxon>
        <taxon>eudicotyledons</taxon>
        <taxon>Gunneridae</taxon>
        <taxon>Pentapetalae</taxon>
        <taxon>rosids</taxon>
        <taxon>fabids</taxon>
        <taxon>Fagales</taxon>
        <taxon>Myricaceae</taxon>
        <taxon>Morella</taxon>
    </lineage>
</organism>
<name>A0A6A1WLX7_9ROSI</name>